<accession>A0A7M7JXU6</accession>
<sequence>MSYGDMAEPNGGGSSEKGSSAPGGAGGNATAPPLRSTNSDNEDHVYHVRWVELGGVKYPIVTQNENGPCPLLAIINLLVLKGAIHLQDMGGIVTAEQLKSYVMDALLGAMPGDLPEASQLNYQQNFDDAASILPKLSTGIDVNVRFTGVRDFEFTAVCSLFDLLQIPLYHGWVVDPHNQAQCRAVGRLTYNQLAEKVINDRASPDKEKSWNAELCDHFLKDTSSQLTIAGINQLKDTMKDHELAVLFRNNHFITLTKHNGQLHQLVTDQGFLQMPSVVWETLSGVVGGGKFTDGDFRESPPQLTPEQQIETDAQIARQMQNEDAQAAATMSASRAHPASMRDRRSKSGLHHRSKRSWPRQNQPGHQGNLVLSGAPGGGDTSIPDDVRAGDDVQGQSRVPSPDGDHGRSHVSPTDNTSNSKKWLNIQPQLDCKAQM</sequence>
<name>A0A7M7JXU6_VARDE</name>
<dbReference type="InParanoid" id="A0A7M7JXU6"/>
<dbReference type="PANTHER" id="PTHR18063:SF6">
    <property type="entry name" value="UBIQUITIN CARBOXYL-TERMINAL HYDROLASE"/>
    <property type="match status" value="1"/>
</dbReference>
<dbReference type="GO" id="GO:0140934">
    <property type="term" value="F:histone deubiquitinase activity"/>
    <property type="evidence" value="ECO:0007669"/>
    <property type="project" value="UniProtKB-UniRule"/>
</dbReference>
<feature type="compositionally biased region" description="Low complexity" evidence="3">
    <location>
        <begin position="324"/>
        <end position="338"/>
    </location>
</feature>
<dbReference type="GO" id="GO:0071108">
    <property type="term" value="P:protein K48-linked deubiquitination"/>
    <property type="evidence" value="ECO:0007669"/>
    <property type="project" value="TreeGrafter"/>
</dbReference>
<proteinExistence type="inferred from homology"/>
<keyword evidence="2" id="KW-0645">Protease</keyword>
<feature type="domain" description="MINDY deubiquitinase" evidence="4">
    <location>
        <begin position="45"/>
        <end position="296"/>
    </location>
</feature>
<dbReference type="GO" id="GO:0016807">
    <property type="term" value="F:cysteine-type carboxypeptidase activity"/>
    <property type="evidence" value="ECO:0007669"/>
    <property type="project" value="TreeGrafter"/>
</dbReference>
<dbReference type="InterPro" id="IPR007518">
    <property type="entry name" value="MINDY"/>
</dbReference>
<dbReference type="KEGG" id="vde:111249314"/>
<comment type="catalytic activity">
    <reaction evidence="2">
        <text>Thiol-dependent hydrolysis of ester, thioester, amide, peptide and isopeptide bonds formed by the C-terminal Gly of ubiquitin (a 76-residue protein attached to proteins as an intracellular targeting signal).</text>
        <dbReference type="EC" id="3.4.19.12"/>
    </reaction>
</comment>
<dbReference type="GO" id="GO:0036435">
    <property type="term" value="F:K48-linked polyubiquitin modification-dependent protein binding"/>
    <property type="evidence" value="ECO:0007669"/>
    <property type="project" value="UniProtKB-UniRule"/>
</dbReference>
<dbReference type="InterPro" id="IPR033979">
    <property type="entry name" value="MINDY_domain"/>
</dbReference>
<dbReference type="GeneID" id="111249314"/>
<evidence type="ECO:0000256" key="3">
    <source>
        <dbReference type="SAM" id="MobiDB-lite"/>
    </source>
</evidence>
<dbReference type="GO" id="GO:0071944">
    <property type="term" value="C:cell periphery"/>
    <property type="evidence" value="ECO:0007669"/>
    <property type="project" value="TreeGrafter"/>
</dbReference>
<dbReference type="PANTHER" id="PTHR18063">
    <property type="entry name" value="NF-E2 INDUCIBLE PROTEIN"/>
    <property type="match status" value="1"/>
</dbReference>
<comment type="similarity">
    <text evidence="1 2">Belongs to the MINDY deubiquitinase family. FAM63 subfamily.</text>
</comment>
<feature type="region of interest" description="Disordered" evidence="3">
    <location>
        <begin position="319"/>
        <end position="435"/>
    </location>
</feature>
<dbReference type="GO" id="GO:0005829">
    <property type="term" value="C:cytosol"/>
    <property type="evidence" value="ECO:0007669"/>
    <property type="project" value="TreeGrafter"/>
</dbReference>
<evidence type="ECO:0000259" key="4">
    <source>
        <dbReference type="Pfam" id="PF04424"/>
    </source>
</evidence>
<dbReference type="EC" id="3.4.19.12" evidence="2"/>
<keyword evidence="2" id="KW-0378">Hydrolase</keyword>
<feature type="compositionally biased region" description="Gly residues" evidence="3">
    <location>
        <begin position="10"/>
        <end position="27"/>
    </location>
</feature>
<dbReference type="GO" id="GO:0004843">
    <property type="term" value="F:cysteine-type deubiquitinase activity"/>
    <property type="evidence" value="ECO:0007669"/>
    <property type="project" value="UniProtKB-UniRule"/>
</dbReference>
<comment type="function">
    <text evidence="2">Hydrolase that can specifically remove 'Lys-48'-linked conjugated ubiquitin from proteins. Has exodeubiquitinase activity and has a preference for long polyubiquitin chains. May play a regulatory role at the level of protein turnover.</text>
</comment>
<protein>
    <recommendedName>
        <fullName evidence="2">Ubiquitin carboxyl-terminal hydrolase</fullName>
        <ecNumber evidence="2">3.4.19.12</ecNumber>
    </recommendedName>
</protein>
<feature type="region of interest" description="Disordered" evidence="3">
    <location>
        <begin position="1"/>
        <end position="41"/>
    </location>
</feature>
<dbReference type="GO" id="GO:1990380">
    <property type="term" value="F:K48-linked deubiquitinase activity"/>
    <property type="evidence" value="ECO:0007669"/>
    <property type="project" value="UniProtKB-UniRule"/>
</dbReference>
<dbReference type="GO" id="GO:0006508">
    <property type="term" value="P:proteolysis"/>
    <property type="evidence" value="ECO:0007669"/>
    <property type="project" value="UniProtKB-KW"/>
</dbReference>
<dbReference type="Proteomes" id="UP000594260">
    <property type="component" value="Unplaced"/>
</dbReference>
<evidence type="ECO:0000313" key="6">
    <source>
        <dbReference type="Proteomes" id="UP000594260"/>
    </source>
</evidence>
<keyword evidence="2" id="KW-0788">Thiol protease</keyword>
<reference evidence="5" key="1">
    <citation type="submission" date="2021-01" db="UniProtKB">
        <authorList>
            <consortium name="EnsemblMetazoa"/>
        </authorList>
    </citation>
    <scope>IDENTIFICATION</scope>
</reference>
<evidence type="ECO:0000256" key="1">
    <source>
        <dbReference type="ARBA" id="ARBA00006616"/>
    </source>
</evidence>
<dbReference type="Pfam" id="PF04424">
    <property type="entry name" value="MINDY_DUB"/>
    <property type="match status" value="1"/>
</dbReference>
<feature type="compositionally biased region" description="Basic residues" evidence="3">
    <location>
        <begin position="343"/>
        <end position="357"/>
    </location>
</feature>
<keyword evidence="6" id="KW-1185">Reference proteome</keyword>
<feature type="compositionally biased region" description="Polar residues" evidence="3">
    <location>
        <begin position="410"/>
        <end position="427"/>
    </location>
</feature>
<evidence type="ECO:0000256" key="2">
    <source>
        <dbReference type="RuleBase" id="RU367139"/>
    </source>
</evidence>
<dbReference type="RefSeq" id="XP_022658754.1">
    <property type="nucleotide sequence ID" value="XM_022803019.1"/>
</dbReference>
<organism evidence="5 6">
    <name type="scientific">Varroa destructor</name>
    <name type="common">Honeybee mite</name>
    <dbReference type="NCBI Taxonomy" id="109461"/>
    <lineage>
        <taxon>Eukaryota</taxon>
        <taxon>Metazoa</taxon>
        <taxon>Ecdysozoa</taxon>
        <taxon>Arthropoda</taxon>
        <taxon>Chelicerata</taxon>
        <taxon>Arachnida</taxon>
        <taxon>Acari</taxon>
        <taxon>Parasitiformes</taxon>
        <taxon>Mesostigmata</taxon>
        <taxon>Gamasina</taxon>
        <taxon>Dermanyssoidea</taxon>
        <taxon>Varroidae</taxon>
        <taxon>Varroa</taxon>
    </lineage>
</organism>
<dbReference type="OMA" id="MHFGQQL"/>
<keyword evidence="2" id="KW-0833">Ubl conjugation pathway</keyword>
<dbReference type="OrthoDB" id="10261212at2759"/>
<dbReference type="AlphaFoldDB" id="A0A7M7JXU6"/>
<evidence type="ECO:0000313" key="5">
    <source>
        <dbReference type="EnsemblMetazoa" id="XP_022658754"/>
    </source>
</evidence>
<dbReference type="EnsemblMetazoa" id="XM_022803019">
    <property type="protein sequence ID" value="XP_022658754"/>
    <property type="gene ID" value="LOC111249314"/>
</dbReference>